<dbReference type="PANTHER" id="PTHR46641">
    <property type="entry name" value="FMRFAMIDE RECEPTOR-RELATED"/>
    <property type="match status" value="1"/>
</dbReference>
<keyword evidence="3 7" id="KW-1133">Transmembrane helix</keyword>
<dbReference type="Proteomes" id="UP000694888">
    <property type="component" value="Unplaced"/>
</dbReference>
<dbReference type="Gene3D" id="1.20.1070.10">
    <property type="entry name" value="Rhodopsin 7-helix transmembrane proteins"/>
    <property type="match status" value="2"/>
</dbReference>
<dbReference type="PROSITE" id="PS50262">
    <property type="entry name" value="G_PROTEIN_RECEP_F1_2"/>
    <property type="match status" value="1"/>
</dbReference>
<evidence type="ECO:0000256" key="5">
    <source>
        <dbReference type="RuleBase" id="RU000688"/>
    </source>
</evidence>
<name>A0ABM1VQK0_APLCA</name>
<feature type="compositionally biased region" description="Low complexity" evidence="6">
    <location>
        <begin position="364"/>
        <end position="379"/>
    </location>
</feature>
<feature type="transmembrane region" description="Helical" evidence="7">
    <location>
        <begin position="432"/>
        <end position="453"/>
    </location>
</feature>
<feature type="compositionally biased region" description="Polar residues" evidence="6">
    <location>
        <begin position="387"/>
        <end position="400"/>
    </location>
</feature>
<feature type="compositionally biased region" description="Polar residues" evidence="6">
    <location>
        <begin position="289"/>
        <end position="307"/>
    </location>
</feature>
<dbReference type="InterPro" id="IPR000276">
    <property type="entry name" value="GPCR_Rhodpsn"/>
</dbReference>
<evidence type="ECO:0000256" key="3">
    <source>
        <dbReference type="ARBA" id="ARBA00022989"/>
    </source>
</evidence>
<keyword evidence="4 7" id="KW-0472">Membrane</keyword>
<evidence type="ECO:0000256" key="7">
    <source>
        <dbReference type="SAM" id="Phobius"/>
    </source>
</evidence>
<feature type="transmembrane region" description="Helical" evidence="7">
    <location>
        <begin position="73"/>
        <end position="92"/>
    </location>
</feature>
<keyword evidence="9" id="KW-1185">Reference proteome</keyword>
<evidence type="ECO:0000313" key="10">
    <source>
        <dbReference type="RefSeq" id="XP_035824692.1"/>
    </source>
</evidence>
<sequence>MVRLTRMQTYKLKYNKNIAVDPIPSTSPPNLTQQSMLAECNMSRAGPEGVGAVPTNDSVDDSGAAQVSQLVKYYVMDIAVPFICAMALTDYFKSGTYKHFNNISLSFLFLSQSSFQDVYEEGDSMLYFDFVANGLITVFIISSTWLIVVMAAERYIAVCHPLRARKLISLRRTRISIIVVFFICVMATIPIFLERRIDAVSCPDGRRVYRLVQRSEDSVKVRRILWAVCFDFIPCAALVYFNLCLILQIRKAKRLRDEMAPKHAVLRYESARVCLHPKDCRNSDEESGMDNNGTAKHTDQTKLSNKTYIGRGRSPHQQQQQSQKQQHNRQVGRHQFRASGPRSAASGRYSHFVAFANGKEKSSKSSSGLHSSHTDGTSSADSAYRPTVSQRQELNRNGRTVNFREGGTSRFGAMAVSSSGSSVMKKRPSDSALNSVTATLVAVVILFLILVSPSELLKFSVGYALTDSHQKKVVTYVTNFMQVLNFSLNFVLYCAVNKTFRHTLKGLICCCWLSIRR</sequence>
<dbReference type="InterPro" id="IPR052954">
    <property type="entry name" value="GPCR-Ligand_Int"/>
</dbReference>
<dbReference type="Pfam" id="PF00001">
    <property type="entry name" value="7tm_1"/>
    <property type="match status" value="1"/>
</dbReference>
<dbReference type="PANTHER" id="PTHR46641:SF2">
    <property type="entry name" value="FMRFAMIDE RECEPTOR"/>
    <property type="match status" value="1"/>
</dbReference>
<keyword evidence="5" id="KW-0297">G-protein coupled receptor</keyword>
<dbReference type="PROSITE" id="PS00237">
    <property type="entry name" value="G_PROTEIN_RECEP_F1_1"/>
    <property type="match status" value="1"/>
</dbReference>
<organism evidence="9 10">
    <name type="scientific">Aplysia californica</name>
    <name type="common">California sea hare</name>
    <dbReference type="NCBI Taxonomy" id="6500"/>
    <lineage>
        <taxon>Eukaryota</taxon>
        <taxon>Metazoa</taxon>
        <taxon>Spiralia</taxon>
        <taxon>Lophotrochozoa</taxon>
        <taxon>Mollusca</taxon>
        <taxon>Gastropoda</taxon>
        <taxon>Heterobranchia</taxon>
        <taxon>Euthyneura</taxon>
        <taxon>Tectipleura</taxon>
        <taxon>Aplysiida</taxon>
        <taxon>Aplysioidea</taxon>
        <taxon>Aplysiidae</taxon>
        <taxon>Aplysia</taxon>
    </lineage>
</organism>
<feature type="region of interest" description="Disordered" evidence="6">
    <location>
        <begin position="360"/>
        <end position="405"/>
    </location>
</feature>
<feature type="region of interest" description="Disordered" evidence="6">
    <location>
        <begin position="282"/>
        <end position="345"/>
    </location>
</feature>
<comment type="similarity">
    <text evidence="5">Belongs to the G-protein coupled receptor 1 family.</text>
</comment>
<dbReference type="CDD" id="cd14978">
    <property type="entry name" value="7tmA_FMRFamide_R-like"/>
    <property type="match status" value="1"/>
</dbReference>
<feature type="transmembrane region" description="Helical" evidence="7">
    <location>
        <begin position="224"/>
        <end position="247"/>
    </location>
</feature>
<dbReference type="SUPFAM" id="SSF81321">
    <property type="entry name" value="Family A G protein-coupled receptor-like"/>
    <property type="match status" value="1"/>
</dbReference>
<reference evidence="10" key="1">
    <citation type="submission" date="2025-08" db="UniProtKB">
        <authorList>
            <consortium name="RefSeq"/>
        </authorList>
    </citation>
    <scope>IDENTIFICATION</scope>
</reference>
<comment type="subcellular location">
    <subcellularLocation>
        <location evidence="1">Membrane</location>
    </subcellularLocation>
</comment>
<gene>
    <name evidence="10" type="primary">LOC106011274</name>
</gene>
<feature type="transmembrane region" description="Helical" evidence="7">
    <location>
        <begin position="473"/>
        <end position="496"/>
    </location>
</feature>
<evidence type="ECO:0000259" key="8">
    <source>
        <dbReference type="PROSITE" id="PS50262"/>
    </source>
</evidence>
<feature type="domain" description="G-protein coupled receptors family 1 profile" evidence="8">
    <location>
        <begin position="82"/>
        <end position="493"/>
    </location>
</feature>
<evidence type="ECO:0000313" key="9">
    <source>
        <dbReference type="Proteomes" id="UP000694888"/>
    </source>
</evidence>
<feature type="transmembrane region" description="Helical" evidence="7">
    <location>
        <begin position="130"/>
        <end position="152"/>
    </location>
</feature>
<proteinExistence type="inferred from homology"/>
<feature type="compositionally biased region" description="Basic residues" evidence="6">
    <location>
        <begin position="326"/>
        <end position="336"/>
    </location>
</feature>
<evidence type="ECO:0000256" key="6">
    <source>
        <dbReference type="SAM" id="MobiDB-lite"/>
    </source>
</evidence>
<accession>A0ABM1VQK0</accession>
<evidence type="ECO:0000256" key="2">
    <source>
        <dbReference type="ARBA" id="ARBA00022692"/>
    </source>
</evidence>
<dbReference type="GeneID" id="106011274"/>
<feature type="transmembrane region" description="Helical" evidence="7">
    <location>
        <begin position="173"/>
        <end position="193"/>
    </location>
</feature>
<keyword evidence="5" id="KW-0675">Receptor</keyword>
<evidence type="ECO:0000256" key="4">
    <source>
        <dbReference type="ARBA" id="ARBA00023136"/>
    </source>
</evidence>
<dbReference type="InterPro" id="IPR017452">
    <property type="entry name" value="GPCR_Rhodpsn_7TM"/>
</dbReference>
<keyword evidence="5" id="KW-0807">Transducer</keyword>
<keyword evidence="2 5" id="KW-0812">Transmembrane</keyword>
<evidence type="ECO:0000256" key="1">
    <source>
        <dbReference type="ARBA" id="ARBA00004370"/>
    </source>
</evidence>
<dbReference type="PRINTS" id="PR00237">
    <property type="entry name" value="GPCRRHODOPSN"/>
</dbReference>
<dbReference type="RefSeq" id="XP_035824692.1">
    <property type="nucleotide sequence ID" value="XM_035968799.1"/>
</dbReference>
<protein>
    <submittedName>
        <fullName evidence="10">Uncharacterized protein LOC106011274</fullName>
    </submittedName>
</protein>